<evidence type="ECO:0000313" key="1">
    <source>
        <dbReference type="EMBL" id="EWC60230.1"/>
    </source>
</evidence>
<dbReference type="Proteomes" id="UP000019277">
    <property type="component" value="Unassembled WGS sequence"/>
</dbReference>
<dbReference type="STRING" id="909613.UO65_4476"/>
<sequence length="261" mass="28055">MSRARALLRRVAVTLGRSPDRDTASATCAQCGSRSSTVVHRLSRRRVGYWCTACTAVVTTGDLSVLDEPPPVPAEPVDPHAAVLAPPVLAWARTHAARLLDRPVLDRAAYKELHTRFDRAESPGLPGVSAVVGRLHESCYRTDRVTASFPAAPGLAERVEHARRWLARDARDLCWVISAETADHPPLDEVEKAAAAWAGGGPLDREQASALRTALFGTDGGPGCKVLLRSFDDTEVTAALDAYLGTRARPLRAATLTALDR</sequence>
<organism evidence="1 2">
    <name type="scientific">Actinokineospora spheciospongiae</name>
    <dbReference type="NCBI Taxonomy" id="909613"/>
    <lineage>
        <taxon>Bacteria</taxon>
        <taxon>Bacillati</taxon>
        <taxon>Actinomycetota</taxon>
        <taxon>Actinomycetes</taxon>
        <taxon>Pseudonocardiales</taxon>
        <taxon>Pseudonocardiaceae</taxon>
        <taxon>Actinokineospora</taxon>
    </lineage>
</organism>
<protein>
    <submittedName>
        <fullName evidence="1">Uncharacterized protein</fullName>
    </submittedName>
</protein>
<name>W7IH65_9PSEU</name>
<evidence type="ECO:0000313" key="2">
    <source>
        <dbReference type="Proteomes" id="UP000019277"/>
    </source>
</evidence>
<proteinExistence type="predicted"/>
<keyword evidence="2" id="KW-1185">Reference proteome</keyword>
<comment type="caution">
    <text evidence="1">The sequence shown here is derived from an EMBL/GenBank/DDBJ whole genome shotgun (WGS) entry which is preliminary data.</text>
</comment>
<dbReference type="EMBL" id="AYXG01000166">
    <property type="protein sequence ID" value="EWC60230.1"/>
    <property type="molecule type" value="Genomic_DNA"/>
</dbReference>
<dbReference type="RefSeq" id="WP_035285753.1">
    <property type="nucleotide sequence ID" value="NZ_AYXG01000166.1"/>
</dbReference>
<reference evidence="1 2" key="1">
    <citation type="journal article" date="2014" name="Genome Announc.">
        <title>Draft Genome Sequence of the Antitrypanosomally Active Sponge-Associated Bacterium Actinokineospora sp. Strain EG49.</title>
        <authorList>
            <person name="Harjes J."/>
            <person name="Ryu T."/>
            <person name="Abdelmohsen U.R."/>
            <person name="Moitinho-Silva L."/>
            <person name="Horn H."/>
            <person name="Ravasi T."/>
            <person name="Hentschel U."/>
        </authorList>
    </citation>
    <scope>NUCLEOTIDE SEQUENCE [LARGE SCALE GENOMIC DNA]</scope>
    <source>
        <strain evidence="1 2">EG49</strain>
    </source>
</reference>
<accession>W7IH65</accession>
<dbReference type="AlphaFoldDB" id="W7IH65"/>
<dbReference type="OrthoDB" id="3684776at2"/>
<gene>
    <name evidence="1" type="ORF">UO65_4476</name>
</gene>